<dbReference type="Pfam" id="PF00905">
    <property type="entry name" value="Transpeptidase"/>
    <property type="match status" value="1"/>
</dbReference>
<dbReference type="Gene3D" id="3.90.1310.10">
    <property type="entry name" value="Penicillin-binding protein 2a (Domain 2)"/>
    <property type="match status" value="1"/>
</dbReference>
<dbReference type="InterPro" id="IPR001460">
    <property type="entry name" value="PCN-bd_Tpept"/>
</dbReference>
<accession>A0A6G8FJ49</accession>
<dbReference type="InterPro" id="IPR036138">
    <property type="entry name" value="PBP_dimer_sf"/>
</dbReference>
<evidence type="ECO:0000313" key="8">
    <source>
        <dbReference type="Proteomes" id="UP000501387"/>
    </source>
</evidence>
<dbReference type="Pfam" id="PF03717">
    <property type="entry name" value="PBP_dimer"/>
    <property type="match status" value="1"/>
</dbReference>
<name>A0A6G8FJ49_9MICO</name>
<dbReference type="SUPFAM" id="SSF56519">
    <property type="entry name" value="Penicillin binding protein dimerisation domain"/>
    <property type="match status" value="1"/>
</dbReference>
<dbReference type="Proteomes" id="UP000501387">
    <property type="component" value="Chromosome"/>
</dbReference>
<dbReference type="EMBL" id="CP049934">
    <property type="protein sequence ID" value="QIM16384.1"/>
    <property type="molecule type" value="Genomic_DNA"/>
</dbReference>
<dbReference type="GO" id="GO:0071555">
    <property type="term" value="P:cell wall organization"/>
    <property type="evidence" value="ECO:0007669"/>
    <property type="project" value="TreeGrafter"/>
</dbReference>
<dbReference type="Gene3D" id="3.30.450.330">
    <property type="match status" value="1"/>
</dbReference>
<dbReference type="PANTHER" id="PTHR30627">
    <property type="entry name" value="PEPTIDOGLYCAN D,D-TRANSPEPTIDASE"/>
    <property type="match status" value="1"/>
</dbReference>
<dbReference type="SUPFAM" id="SSF56601">
    <property type="entry name" value="beta-lactamase/transpeptidase-like"/>
    <property type="match status" value="1"/>
</dbReference>
<proteinExistence type="inferred from homology"/>
<dbReference type="InterPro" id="IPR050515">
    <property type="entry name" value="Beta-lactam/transpept"/>
</dbReference>
<evidence type="ECO:0000256" key="2">
    <source>
        <dbReference type="ARBA" id="ARBA00007171"/>
    </source>
</evidence>
<evidence type="ECO:0000313" key="7">
    <source>
        <dbReference type="EMBL" id="QIM16384.1"/>
    </source>
</evidence>
<dbReference type="RefSeq" id="WP_166323351.1">
    <property type="nucleotide sequence ID" value="NZ_CP049934.1"/>
</dbReference>
<evidence type="ECO:0000256" key="4">
    <source>
        <dbReference type="SAM" id="Phobius"/>
    </source>
</evidence>
<dbReference type="GO" id="GO:0005886">
    <property type="term" value="C:plasma membrane"/>
    <property type="evidence" value="ECO:0007669"/>
    <property type="project" value="TreeGrafter"/>
</dbReference>
<organism evidence="7 8">
    <name type="scientific">Leucobacter insecticola</name>
    <dbReference type="NCBI Taxonomy" id="2714934"/>
    <lineage>
        <taxon>Bacteria</taxon>
        <taxon>Bacillati</taxon>
        <taxon>Actinomycetota</taxon>
        <taxon>Actinomycetes</taxon>
        <taxon>Micrococcales</taxon>
        <taxon>Microbacteriaceae</taxon>
        <taxon>Leucobacter</taxon>
    </lineage>
</organism>
<comment type="subcellular location">
    <subcellularLocation>
        <location evidence="1">Membrane</location>
    </subcellularLocation>
</comment>
<dbReference type="PANTHER" id="PTHR30627:SF1">
    <property type="entry name" value="PEPTIDOGLYCAN D,D-TRANSPEPTIDASE FTSI"/>
    <property type="match status" value="1"/>
</dbReference>
<feature type="domain" description="Penicillin-binding protein transpeptidase" evidence="5">
    <location>
        <begin position="268"/>
        <end position="568"/>
    </location>
</feature>
<feature type="domain" description="Penicillin-binding protein dimerisation" evidence="6">
    <location>
        <begin position="54"/>
        <end position="223"/>
    </location>
</feature>
<comment type="similarity">
    <text evidence="2">Belongs to the transpeptidase family.</text>
</comment>
<evidence type="ECO:0000256" key="1">
    <source>
        <dbReference type="ARBA" id="ARBA00004370"/>
    </source>
</evidence>
<keyword evidence="4" id="KW-1133">Transmembrane helix</keyword>
<keyword evidence="4" id="KW-0812">Transmembrane</keyword>
<dbReference type="AlphaFoldDB" id="A0A6G8FJ49"/>
<gene>
    <name evidence="7" type="ORF">G7067_08045</name>
</gene>
<feature type="transmembrane region" description="Helical" evidence="4">
    <location>
        <begin position="12"/>
        <end position="30"/>
    </location>
</feature>
<evidence type="ECO:0000259" key="5">
    <source>
        <dbReference type="Pfam" id="PF00905"/>
    </source>
</evidence>
<keyword evidence="3 4" id="KW-0472">Membrane</keyword>
<dbReference type="Gene3D" id="3.40.710.10">
    <property type="entry name" value="DD-peptidase/beta-lactamase superfamily"/>
    <property type="match status" value="1"/>
</dbReference>
<dbReference type="KEGG" id="lins:G7067_08045"/>
<dbReference type="GO" id="GO:0008658">
    <property type="term" value="F:penicillin binding"/>
    <property type="evidence" value="ECO:0007669"/>
    <property type="project" value="InterPro"/>
</dbReference>
<dbReference type="InterPro" id="IPR005311">
    <property type="entry name" value="PBP_dimer"/>
</dbReference>
<keyword evidence="8" id="KW-1185">Reference proteome</keyword>
<reference evidence="7 8" key="1">
    <citation type="submission" date="2020-03" db="EMBL/GenBank/DDBJ databases">
        <title>Leucobacter sp. nov., isolated from beetles.</title>
        <authorList>
            <person name="Hyun D.-W."/>
            <person name="Bae J.-W."/>
        </authorList>
    </citation>
    <scope>NUCLEOTIDE SEQUENCE [LARGE SCALE GENOMIC DNA]</scope>
    <source>
        <strain evidence="7 8">HDW9B</strain>
    </source>
</reference>
<evidence type="ECO:0000259" key="6">
    <source>
        <dbReference type="Pfam" id="PF03717"/>
    </source>
</evidence>
<sequence>MLTQRGSRLRRVLAFALIVIVAIVFFIRLIDVQLVSAAALNEDAANKRAVPVVIPSLRGDIVDRNGEILATTDVRYDVQLSPKNTKLNKGSFWRADPEGGIGNVEVTAEEAFVEIAAITGQTPEELQKIVDDALAVNEKSDFAYVIRSVDLTVLNRLKALGIPWLTFESHHTRTYPNGAVAGNIIGFSGFEDVPQSGVEVSQDKCLTGVDGSENYERSADGVPLPGSVVVTQKAVDGGTVELTIDRDLQWQAQQAINAQTQRVAAEWGLLVILNVKTGELVAVAEDGSVDPNDVDASDPAKREARSFVYPYEPGSTFKSITAAALIDQGLATPLTQNATPDYLEPEPGVRFGDSFSHPVKQWTLAGILTQSSNVGTAMLGTQMSAETRYDYLHKFGIGIATNAGLPVEDSGMLAAPEDWDRQTSYNTTFGQGLSSTIVQTAGVFQALANGGERVPPSVVRACIGADGSEKILKHGDPVQAVTPETAAQVMQMLETVVDQGWYKEYVSIPGYRIAGKTGTAEQVDPETGTYRSDYVHTFAGIFPAEDPQYVAVASIAFPANGEGSIAAITAFRDAAEATIRTFHIPPSTGEFVPLPTEY</sequence>
<evidence type="ECO:0000256" key="3">
    <source>
        <dbReference type="ARBA" id="ARBA00023136"/>
    </source>
</evidence>
<protein>
    <submittedName>
        <fullName evidence="7">Penicillin-binding protein 2</fullName>
    </submittedName>
</protein>
<dbReference type="InterPro" id="IPR012338">
    <property type="entry name" value="Beta-lactam/transpept-like"/>
</dbReference>